<dbReference type="Pfam" id="PF03323">
    <property type="entry name" value="GerA"/>
    <property type="match status" value="1"/>
</dbReference>
<evidence type="ECO:0000256" key="2">
    <source>
        <dbReference type="ARBA" id="ARBA00023136"/>
    </source>
</evidence>
<dbReference type="Proteomes" id="UP000192660">
    <property type="component" value="Unassembled WGS sequence"/>
</dbReference>
<dbReference type="InterPro" id="IPR004995">
    <property type="entry name" value="Spore_Ger"/>
</dbReference>
<evidence type="ECO:0000256" key="3">
    <source>
        <dbReference type="SAM" id="Phobius"/>
    </source>
</evidence>
<dbReference type="GO" id="GO:0009847">
    <property type="term" value="P:spore germination"/>
    <property type="evidence" value="ECO:0007669"/>
    <property type="project" value="InterPro"/>
</dbReference>
<dbReference type="PANTHER" id="PTHR22550:SF5">
    <property type="entry name" value="LEUCINE ZIPPER PROTEIN 4"/>
    <property type="match status" value="1"/>
</dbReference>
<reference evidence="5" key="1">
    <citation type="submission" date="2017-04" db="EMBL/GenBank/DDBJ databases">
        <authorList>
            <person name="Varghese N."/>
            <person name="Submissions S."/>
        </authorList>
    </citation>
    <scope>NUCLEOTIDE SEQUENCE [LARGE SCALE GENOMIC DNA]</scope>
    <source>
        <strain evidence="5">DSM 9293</strain>
    </source>
</reference>
<keyword evidence="3" id="KW-1133">Transmembrane helix</keyword>
<name>A0A1W1WI66_SULTA</name>
<evidence type="ECO:0000313" key="5">
    <source>
        <dbReference type="Proteomes" id="UP000192660"/>
    </source>
</evidence>
<sequence>MQHIQQAADRLLAEINAWNPLKPDGIGKDITAVEKYLQTQLLKSPDFISRIIQTARGERVLIAYIDGLVDTTMVDQDIIAPLLKTKVPASSWNQQSLHTGHVSQESRWDKIWPKLLSGNTILVPEGSAYAWIIDTVKYMQRSIGRPETEASIRGPQEAFNEVVLTQMNQIRRRLRDSRLSFQAIQLGHLDHHQVIVAALRGVVNPGLLETVLYRLRRIRIDAVPNATQIGSLIRDHPYSIFPTLRYSEHVDFVVWALEQGKVAVLVDGDPFVMILPATMWDFYKTPMDYNSSWYDASFVRFIRMAGFFVTLYFPSLYIVFTTTNQNLVPYQLLTTIMGSHIGLPFPPILEAVVMIFVIEIIREAALRLPKALSTVLGTMGAIVVGTAIVKAGFVSNQIIVIMTITALSFYSVPSYELVGTWRLVNFLLLAASQLWGLFGVLWVSLALIVELDSMVSFGVPYLSPGIPINWRDLKDSIVRLPLALWKRRLTAVRPLRFVWRYPLQGKSMQPRLKRHQVKAR</sequence>
<evidence type="ECO:0000256" key="1">
    <source>
        <dbReference type="ARBA" id="ARBA00005278"/>
    </source>
</evidence>
<dbReference type="STRING" id="28034.BFX07_12465"/>
<dbReference type="RefSeq" id="WP_020373737.1">
    <property type="nucleotide sequence ID" value="NZ_FWWY01000001.1"/>
</dbReference>
<feature type="transmembrane region" description="Helical" evidence="3">
    <location>
        <begin position="424"/>
        <end position="449"/>
    </location>
</feature>
<dbReference type="PANTHER" id="PTHR22550">
    <property type="entry name" value="SPORE GERMINATION PROTEIN"/>
    <property type="match status" value="1"/>
</dbReference>
<organism evidence="4 5">
    <name type="scientific">Sulfobacillus thermosulfidooxidans (strain DSM 9293 / VKM B-1269 / AT-1)</name>
    <dbReference type="NCBI Taxonomy" id="929705"/>
    <lineage>
        <taxon>Bacteria</taxon>
        <taxon>Bacillati</taxon>
        <taxon>Bacillota</taxon>
        <taxon>Clostridia</taxon>
        <taxon>Eubacteriales</taxon>
        <taxon>Clostridiales Family XVII. Incertae Sedis</taxon>
        <taxon>Sulfobacillus</taxon>
    </lineage>
</organism>
<dbReference type="GO" id="GO:0016020">
    <property type="term" value="C:membrane"/>
    <property type="evidence" value="ECO:0007669"/>
    <property type="project" value="InterPro"/>
</dbReference>
<keyword evidence="2 3" id="KW-0472">Membrane</keyword>
<feature type="transmembrane region" description="Helical" evidence="3">
    <location>
        <begin position="340"/>
        <end position="361"/>
    </location>
</feature>
<dbReference type="AlphaFoldDB" id="A0A1W1WI66"/>
<dbReference type="InterPro" id="IPR050768">
    <property type="entry name" value="UPF0353/GerABKA_families"/>
</dbReference>
<gene>
    <name evidence="4" type="ORF">SAMN00768000_2549</name>
</gene>
<evidence type="ECO:0000313" key="4">
    <source>
        <dbReference type="EMBL" id="SMC05946.1"/>
    </source>
</evidence>
<feature type="transmembrane region" description="Helical" evidence="3">
    <location>
        <begin position="301"/>
        <end position="320"/>
    </location>
</feature>
<proteinExistence type="inferred from homology"/>
<keyword evidence="3" id="KW-0812">Transmembrane</keyword>
<keyword evidence="5" id="KW-1185">Reference proteome</keyword>
<comment type="similarity">
    <text evidence="1">Belongs to the GerABKA family.</text>
</comment>
<feature type="transmembrane region" description="Helical" evidence="3">
    <location>
        <begin position="368"/>
        <end position="388"/>
    </location>
</feature>
<dbReference type="EMBL" id="FWWY01000001">
    <property type="protein sequence ID" value="SMC05946.1"/>
    <property type="molecule type" value="Genomic_DNA"/>
</dbReference>
<accession>A0A1W1WI66</accession>
<protein>
    <submittedName>
        <fullName evidence="4">Spore germination protein KA</fullName>
    </submittedName>
</protein>
<feature type="transmembrane region" description="Helical" evidence="3">
    <location>
        <begin position="394"/>
        <end position="412"/>
    </location>
</feature>
<dbReference type="PIRSF" id="PIRSF005690">
    <property type="entry name" value="GerBA"/>
    <property type="match status" value="1"/>
</dbReference>